<dbReference type="Proteomes" id="UP000199001">
    <property type="component" value="Unassembled WGS sequence"/>
</dbReference>
<keyword evidence="2" id="KW-1185">Reference proteome</keyword>
<dbReference type="AlphaFoldDB" id="A0A1C6VY63"/>
<dbReference type="Gene3D" id="3.40.630.30">
    <property type="match status" value="1"/>
</dbReference>
<dbReference type="RefSeq" id="WP_091105960.1">
    <property type="nucleotide sequence ID" value="NZ_FMHZ01000002.1"/>
</dbReference>
<accession>A0A1C6VY63</accession>
<dbReference type="PANTHER" id="PTHR41368">
    <property type="entry name" value="PROTEIN YGHO"/>
    <property type="match status" value="1"/>
</dbReference>
<dbReference type="OrthoDB" id="9806005at2"/>
<gene>
    <name evidence="1" type="ORF">GA0070606_5530</name>
</gene>
<evidence type="ECO:0000313" key="1">
    <source>
        <dbReference type="EMBL" id="SCL70840.1"/>
    </source>
</evidence>
<dbReference type="InterPro" id="IPR016181">
    <property type="entry name" value="Acyl_CoA_acyltransferase"/>
</dbReference>
<evidence type="ECO:0008006" key="3">
    <source>
        <dbReference type="Google" id="ProtNLM"/>
    </source>
</evidence>
<dbReference type="SUPFAM" id="SSF55729">
    <property type="entry name" value="Acyl-CoA N-acyltransferases (Nat)"/>
    <property type="match status" value="1"/>
</dbReference>
<dbReference type="STRING" id="47855.GA0070606_5530"/>
<name>A0A1C6VY63_9ACTN</name>
<organism evidence="1 2">
    <name type="scientific">Micromonospora citrea</name>
    <dbReference type="NCBI Taxonomy" id="47855"/>
    <lineage>
        <taxon>Bacteria</taxon>
        <taxon>Bacillati</taxon>
        <taxon>Actinomycetota</taxon>
        <taxon>Actinomycetes</taxon>
        <taxon>Micromonosporales</taxon>
        <taxon>Micromonosporaceae</taxon>
        <taxon>Micromonospora</taxon>
    </lineage>
</organism>
<reference evidence="2" key="1">
    <citation type="submission" date="2016-06" db="EMBL/GenBank/DDBJ databases">
        <authorList>
            <person name="Varghese N."/>
            <person name="Submissions Spin"/>
        </authorList>
    </citation>
    <scope>NUCLEOTIDE SEQUENCE [LARGE SCALE GENOMIC DNA]</scope>
    <source>
        <strain evidence="2">DSM 43903</strain>
    </source>
</reference>
<proteinExistence type="predicted"/>
<protein>
    <recommendedName>
        <fullName evidence="3">N-acetyltransferase domain-containing protein</fullName>
    </recommendedName>
</protein>
<dbReference type="EMBL" id="FMHZ01000002">
    <property type="protein sequence ID" value="SCL70840.1"/>
    <property type="molecule type" value="Genomic_DNA"/>
</dbReference>
<dbReference type="PANTHER" id="PTHR41368:SF1">
    <property type="entry name" value="PROTEIN YGHO"/>
    <property type="match status" value="1"/>
</dbReference>
<evidence type="ECO:0000313" key="2">
    <source>
        <dbReference type="Proteomes" id="UP000199001"/>
    </source>
</evidence>
<dbReference type="InterPro" id="IPR039968">
    <property type="entry name" value="BcerS-like"/>
</dbReference>
<sequence>MRVTPVRSRADLRAFVDLPLRLHPSDRYVPLLSSVIAAHRRTAELFLVRDARGAVVGRTSVHRSAAFDAKVGPRQLFGHTEFVDDDAVFAAILDTVEARADGRPLFGPVALLPNQTGGVITSGFAERGFVDSAWNPAYYPATYERHGFRRRFESDTWLVDLRGGIFAPGSTAAALPVAPAPASAPVTAPTPAPDPADRDHGFRFDDARIAAERLVVRHGSRRHFRRQLPILRQLLNASFAQLGYYTEISAAQLAEQTDGLAYLLDEGLLLWLEKAGRPIAFVVAVPDISEFLMAVGGRLGPLNQLRLLATRARYRRDAVLIIKGTVPEEQGKGYLTLLSRQLHRNLAAGGYRTLRSTFVERENAASAAQYRRAGGRPLHGYTFYERAPA</sequence>